<evidence type="ECO:0000256" key="6">
    <source>
        <dbReference type="ARBA" id="ARBA00029447"/>
    </source>
</evidence>
<dbReference type="AlphaFoldDB" id="A0AAW9RBT6"/>
<evidence type="ECO:0000256" key="3">
    <source>
        <dbReference type="ARBA" id="ARBA00022989"/>
    </source>
</evidence>
<evidence type="ECO:0000259" key="11">
    <source>
        <dbReference type="PROSITE" id="PS50885"/>
    </source>
</evidence>
<gene>
    <name evidence="12" type="ORF">V3330_05440</name>
</gene>
<feature type="region of interest" description="Disordered" evidence="8">
    <location>
        <begin position="1"/>
        <end position="41"/>
    </location>
</feature>
<comment type="caution">
    <text evidence="12">The sequence shown here is derived from an EMBL/GenBank/DDBJ whole genome shotgun (WGS) entry which is preliminary data.</text>
</comment>
<sequence length="712" mass="78026">MARPDKQKSWGNKGKSNQKGYFLKFDRGGSSAGEDESENRRTRPKQLYLLVGLLVVLLAFVAITFYLITRDSRNQQAWIGHSTQVQVLSQQMAKSATEAGEGRTIAFYELGDARTEVTHAMMSLREGDAATSLPKLPGAVSGPLNELNDTWQKMDRNAQTIIEREALIMDLSKASSSFIEVLPRIQQLTDEAVRSLTQSDAPSDQIFAASRQLVLADRMLRHLREMLRGGSGIAESADSFEQEVEYFGQLLTALLKGSRSLGVSAVRNTQVLRSLGEVRDLFNEAQPQIEFILASSADLLEVRSAADGIILDSKDMFDQARNVSEAIQQRTVSRIWPSLWSGSVALIVMLLIVAWLMRSFLRAERERALEAGRQNQRNQQAIMRLLDEMESLADGDLTVHATVTEDMTGAIADSVNFAVEQLRELVNGINITAQTVAESAQETMSTTSKLAEASGRQAEHVRAVTDTINEMAGKLDVMAERSSESSEVAERSVDIANNGAQMVQQTITGMDTIRDQIQKTSKRIKRLGESSQEIGDIVELINGIAEQTNILALNAAIQSASAGGAGRGFAVVADEVQRLAERASNATRRIEMLVKNIQTDTAEAVVSMESTTSEVVRGAKKAEDAGEALERIESVSNDLSRLITENSQEAQEQSRIATQVAEEMQEIRDISIQTSEGTNQTARSMGTLANLVRQLRESVADFKLPAANKEEA</sequence>
<comment type="subcellular location">
    <subcellularLocation>
        <location evidence="1">Membrane</location>
        <topology evidence="1">Multi-pass membrane protein</topology>
    </subcellularLocation>
</comment>
<dbReference type="PANTHER" id="PTHR32089">
    <property type="entry name" value="METHYL-ACCEPTING CHEMOTAXIS PROTEIN MCPB"/>
    <property type="match status" value="1"/>
</dbReference>
<keyword evidence="13" id="KW-1185">Reference proteome</keyword>
<dbReference type="GO" id="GO:0007165">
    <property type="term" value="P:signal transduction"/>
    <property type="evidence" value="ECO:0007669"/>
    <property type="project" value="UniProtKB-KW"/>
</dbReference>
<feature type="domain" description="Methyl-accepting transducer" evidence="10">
    <location>
        <begin position="432"/>
        <end position="668"/>
    </location>
</feature>
<evidence type="ECO:0000256" key="1">
    <source>
        <dbReference type="ARBA" id="ARBA00004141"/>
    </source>
</evidence>
<proteinExistence type="inferred from homology"/>
<dbReference type="PROSITE" id="PS50885">
    <property type="entry name" value="HAMP"/>
    <property type="match status" value="1"/>
</dbReference>
<evidence type="ECO:0000256" key="4">
    <source>
        <dbReference type="ARBA" id="ARBA00023136"/>
    </source>
</evidence>
<dbReference type="EMBL" id="JAZHOG010000003">
    <property type="protein sequence ID" value="MEJ8567061.1"/>
    <property type="molecule type" value="Genomic_DNA"/>
</dbReference>
<evidence type="ECO:0000256" key="9">
    <source>
        <dbReference type="SAM" id="Phobius"/>
    </source>
</evidence>
<dbReference type="RefSeq" id="WP_354694380.1">
    <property type="nucleotide sequence ID" value="NZ_JAZHOG010000003.1"/>
</dbReference>
<dbReference type="PANTHER" id="PTHR32089:SF119">
    <property type="entry name" value="METHYL-ACCEPTING CHEMOTAXIS PROTEIN CTPL"/>
    <property type="match status" value="1"/>
</dbReference>
<dbReference type="InterPro" id="IPR003660">
    <property type="entry name" value="HAMP_dom"/>
</dbReference>
<dbReference type="CDD" id="cd11386">
    <property type="entry name" value="MCP_signal"/>
    <property type="match status" value="1"/>
</dbReference>
<evidence type="ECO:0000256" key="2">
    <source>
        <dbReference type="ARBA" id="ARBA00022692"/>
    </source>
</evidence>
<evidence type="ECO:0000313" key="12">
    <source>
        <dbReference type="EMBL" id="MEJ8567061.1"/>
    </source>
</evidence>
<evidence type="ECO:0000259" key="10">
    <source>
        <dbReference type="PROSITE" id="PS50111"/>
    </source>
</evidence>
<evidence type="ECO:0000313" key="13">
    <source>
        <dbReference type="Proteomes" id="UP001359886"/>
    </source>
</evidence>
<evidence type="ECO:0000256" key="7">
    <source>
        <dbReference type="PROSITE-ProRule" id="PRU00284"/>
    </source>
</evidence>
<keyword evidence="5 7" id="KW-0807">Transducer</keyword>
<dbReference type="Pfam" id="PF00015">
    <property type="entry name" value="MCPsignal"/>
    <property type="match status" value="1"/>
</dbReference>
<dbReference type="GO" id="GO:0006935">
    <property type="term" value="P:chemotaxis"/>
    <property type="evidence" value="ECO:0007669"/>
    <property type="project" value="UniProtKB-ARBA"/>
</dbReference>
<dbReference type="InterPro" id="IPR004089">
    <property type="entry name" value="MCPsignal_dom"/>
</dbReference>
<organism evidence="12 13">
    <name type="scientific">Elongatibacter sediminis</name>
    <dbReference type="NCBI Taxonomy" id="3119006"/>
    <lineage>
        <taxon>Bacteria</taxon>
        <taxon>Pseudomonadati</taxon>
        <taxon>Pseudomonadota</taxon>
        <taxon>Gammaproteobacteria</taxon>
        <taxon>Chromatiales</taxon>
        <taxon>Wenzhouxiangellaceae</taxon>
        <taxon>Elongatibacter</taxon>
    </lineage>
</organism>
<dbReference type="Gene3D" id="1.10.287.950">
    <property type="entry name" value="Methyl-accepting chemotaxis protein"/>
    <property type="match status" value="1"/>
</dbReference>
<dbReference type="SMART" id="SM00283">
    <property type="entry name" value="MA"/>
    <property type="match status" value="1"/>
</dbReference>
<evidence type="ECO:0000256" key="5">
    <source>
        <dbReference type="ARBA" id="ARBA00023224"/>
    </source>
</evidence>
<feature type="transmembrane region" description="Helical" evidence="9">
    <location>
        <begin position="335"/>
        <end position="357"/>
    </location>
</feature>
<reference evidence="12 13" key="1">
    <citation type="submission" date="2024-02" db="EMBL/GenBank/DDBJ databases">
        <title>A novel Wenzhouxiangellaceae bacterium, isolated from coastal sediments.</title>
        <authorList>
            <person name="Du Z.-J."/>
            <person name="Ye Y.-Q."/>
            <person name="Zhang X.-Y."/>
        </authorList>
    </citation>
    <scope>NUCLEOTIDE SEQUENCE [LARGE SCALE GENOMIC DNA]</scope>
    <source>
        <strain evidence="12 13">CH-27</strain>
    </source>
</reference>
<name>A0AAW9RBT6_9GAMM</name>
<dbReference type="GO" id="GO:0016020">
    <property type="term" value="C:membrane"/>
    <property type="evidence" value="ECO:0007669"/>
    <property type="project" value="UniProtKB-SubCell"/>
</dbReference>
<accession>A0AAW9RBT6</accession>
<keyword evidence="2 9" id="KW-0812">Transmembrane</keyword>
<dbReference type="InterPro" id="IPR029095">
    <property type="entry name" value="NarX-like_N"/>
</dbReference>
<dbReference type="PROSITE" id="PS50111">
    <property type="entry name" value="CHEMOTAXIS_TRANSDUC_2"/>
    <property type="match status" value="1"/>
</dbReference>
<keyword evidence="4 9" id="KW-0472">Membrane</keyword>
<feature type="transmembrane region" description="Helical" evidence="9">
    <location>
        <begin position="47"/>
        <end position="68"/>
    </location>
</feature>
<dbReference type="Proteomes" id="UP001359886">
    <property type="component" value="Unassembled WGS sequence"/>
</dbReference>
<keyword evidence="3 9" id="KW-1133">Transmembrane helix</keyword>
<comment type="similarity">
    <text evidence="6">Belongs to the methyl-accepting chemotaxis (MCP) protein family.</text>
</comment>
<feature type="domain" description="HAMP" evidence="11">
    <location>
        <begin position="376"/>
        <end position="427"/>
    </location>
</feature>
<dbReference type="Pfam" id="PF13675">
    <property type="entry name" value="PilJ"/>
    <property type="match status" value="1"/>
</dbReference>
<evidence type="ECO:0000256" key="8">
    <source>
        <dbReference type="SAM" id="MobiDB-lite"/>
    </source>
</evidence>
<protein>
    <submittedName>
        <fullName evidence="12">Methyl-accepting chemotaxis protein</fullName>
    </submittedName>
</protein>
<dbReference type="SUPFAM" id="SSF58104">
    <property type="entry name" value="Methyl-accepting chemotaxis protein (MCP) signaling domain"/>
    <property type="match status" value="1"/>
</dbReference>